<dbReference type="GeneTree" id="ENSGT00390000012397"/>
<dbReference type="Ensembl" id="ENSPFOT00000024598.1">
    <property type="protein sequence ID" value="ENSPFOP00000029903.1"/>
    <property type="gene ID" value="ENSPFOG00000023947.1"/>
</dbReference>
<evidence type="ECO:0000256" key="1">
    <source>
        <dbReference type="SAM" id="Coils"/>
    </source>
</evidence>
<feature type="region of interest" description="Disordered" evidence="2">
    <location>
        <begin position="570"/>
        <end position="625"/>
    </location>
</feature>
<feature type="region of interest" description="Disordered" evidence="2">
    <location>
        <begin position="375"/>
        <end position="464"/>
    </location>
</feature>
<dbReference type="PANTHER" id="PTHR15721:SF2">
    <property type="entry name" value="PROTEIN TALPID3"/>
    <property type="match status" value="1"/>
</dbReference>
<accession>A0A096MER2</accession>
<feature type="compositionally biased region" description="Polar residues" evidence="2">
    <location>
        <begin position="10"/>
        <end position="23"/>
    </location>
</feature>
<feature type="region of interest" description="Disordered" evidence="2">
    <location>
        <begin position="273"/>
        <end position="294"/>
    </location>
</feature>
<organism evidence="3 4">
    <name type="scientific">Poecilia formosa</name>
    <name type="common">Amazon molly</name>
    <name type="synonym">Limia formosa</name>
    <dbReference type="NCBI Taxonomy" id="48698"/>
    <lineage>
        <taxon>Eukaryota</taxon>
        <taxon>Metazoa</taxon>
        <taxon>Chordata</taxon>
        <taxon>Craniata</taxon>
        <taxon>Vertebrata</taxon>
        <taxon>Euteleostomi</taxon>
        <taxon>Actinopterygii</taxon>
        <taxon>Neopterygii</taxon>
        <taxon>Teleostei</taxon>
        <taxon>Neoteleostei</taxon>
        <taxon>Acanthomorphata</taxon>
        <taxon>Ovalentaria</taxon>
        <taxon>Atherinomorphae</taxon>
        <taxon>Cyprinodontiformes</taxon>
        <taxon>Poeciliidae</taxon>
        <taxon>Poeciliinae</taxon>
        <taxon>Poecilia</taxon>
    </lineage>
</organism>
<feature type="compositionally biased region" description="Polar residues" evidence="2">
    <location>
        <begin position="375"/>
        <end position="390"/>
    </location>
</feature>
<feature type="region of interest" description="Disordered" evidence="2">
    <location>
        <begin position="1"/>
        <end position="25"/>
    </location>
</feature>
<reference evidence="3" key="2">
    <citation type="submission" date="2025-08" db="UniProtKB">
        <authorList>
            <consortium name="Ensembl"/>
        </authorList>
    </citation>
    <scope>IDENTIFICATION</scope>
</reference>
<feature type="region of interest" description="Disordered" evidence="2">
    <location>
        <begin position="1232"/>
        <end position="1347"/>
    </location>
</feature>
<feature type="compositionally biased region" description="Polar residues" evidence="2">
    <location>
        <begin position="1270"/>
        <end position="1292"/>
    </location>
</feature>
<feature type="compositionally biased region" description="Low complexity" evidence="2">
    <location>
        <begin position="416"/>
        <end position="430"/>
    </location>
</feature>
<feature type="compositionally biased region" description="Low complexity" evidence="2">
    <location>
        <begin position="284"/>
        <end position="294"/>
    </location>
</feature>
<feature type="compositionally biased region" description="Low complexity" evidence="2">
    <location>
        <begin position="452"/>
        <end position="464"/>
    </location>
</feature>
<protein>
    <submittedName>
        <fullName evidence="3">KIAA0586 ortholog</fullName>
    </submittedName>
</protein>
<sequence length="1347" mass="145170">MLSPAPPDSTAFSPGQSSCSSDTGDVLIRSTRIVLPERRLEASEIPQPVQITVQKLGDPVRVQSHWAKETQRPRNPGYKPEVVDPVRAAKDSQTGPLAPSSSSGQELQTSCFKAGGRGVVLGALRQRCHSNHHKREVSVQLLRPRPTPNTSNRWNSPDQSADDAASVSGFQTEVSSGHLGDISKTAAAAAAAAVAATAPLIKAQSDIEARMSQLSEGIQKLLHTDREDDGWRRSLSQHTLHRLETLQSQQLQLQSQLLESAIKIVTGQDSIASDSKAKVKDQKPSSSGAGGPAIAPAVMPTDAVAMETCHCDFRPEQSRSKLYLQQHPADPVAESVHLQSLANDTQEAVRRASDMLKQMECLKTEIKMLLTQQEDSPGFLQRSQQSQPESHQSRSKPKEVQASHVPHRQSQENAGPQLQSQLNQPLSQNLMPITTPPQTGPLLTHQEVQGPSSQSLQALSHQSQFSLLQRKPGGSSTLEEAGQVLRQARRRKKVLENNLNALLKAKNGEILHCQLEALAANRDLTEEVRIKKTVDAWINALTRDVQTRGHPPPAQGAMPLLDAIHCRASNATKPQQRAAGRGKPVSMPRGTSNQPVMGRGGRGQTAGHRMETEPAGVSGNLMGSQQNDMDGELYLTRLYGRLPHEGLRRTLKKSPYPRFSSPVSPLGRKQHPRLVESIRGVRLKSCKTQTSFAPVLSLSAGQASQHSHLSLLHSAQPVVNSAERSTGPRAIPLRLPRMDSSRCERFQDRASVLPVPLSESKANVNNGTNNHQKQQVVPEKSPSSPSHVTEIKAAEPLKDDEDEENSFPGNNFLSVSDVHQKQQVVPEKPPSSPSHVIEIKAAEPLKDDEDEENSFPGNNFLSVTDVHQAENSDVGEEVVVLEGGPSPAPVRCHSPAFPPEGPSSRRAEIVTPVAGRGGTQDILENRLVEWVEQQLMSRMIADMYRPAPPDPAQNDSTDQSEPEERSFTSDIVEAAGGGGLQLFVDANVSVDSALIRQLVNEVLTETVAQMLSQTRAVSTAPEPGPEAPQSEDQEDKAAPLVPTPVPSPPPSRPQLSRDSTPAATPLPSEPSSPVPQDSPQPVTAPEPVATPAATPEPCLPDESSSAAHQAPTPASQGDSQLSLDKLEELESQKHPLALSVAEEEPVVSSPAPAQSQPPQAEPSPAPPPSQLVKHISEGELLISVNQLAPLTEEEEVCSFSSSLQEVEDMAFDSSTVEQVGGRSILLTLLTKMDQGVAHRGQRPQPEGSWGREEMEDEVSVGEVRDCGPTKPQNQTTDPTGLDQSSACGQISQPEDVGHLDKQNPQGGARKTGVHLATCRAQGRNEEDNEETDRSVDADTDSSTSDVF</sequence>
<feature type="region of interest" description="Disordered" evidence="2">
    <location>
        <begin position="757"/>
        <end position="788"/>
    </location>
</feature>
<dbReference type="Pfam" id="PF15324">
    <property type="entry name" value="TALPID3"/>
    <property type="match status" value="3"/>
</dbReference>
<feature type="compositionally biased region" description="Pro residues" evidence="2">
    <location>
        <begin position="1067"/>
        <end position="1084"/>
    </location>
</feature>
<keyword evidence="1" id="KW-0175">Coiled coil</keyword>
<dbReference type="InterPro" id="IPR029246">
    <property type="entry name" value="TALPID3"/>
</dbReference>
<feature type="region of interest" description="Disordered" evidence="2">
    <location>
        <begin position="1014"/>
        <end position="1171"/>
    </location>
</feature>
<proteinExistence type="predicted"/>
<feature type="compositionally biased region" description="Low complexity" evidence="2">
    <location>
        <begin position="1146"/>
        <end position="1158"/>
    </location>
</feature>
<feature type="coiled-coil region" evidence="1">
    <location>
        <begin position="478"/>
        <end position="505"/>
    </location>
</feature>
<dbReference type="Proteomes" id="UP000028760">
    <property type="component" value="Unassembled WGS sequence"/>
</dbReference>
<feature type="compositionally biased region" description="Low complexity" evidence="2">
    <location>
        <begin position="1085"/>
        <end position="1096"/>
    </location>
</feature>
<evidence type="ECO:0000256" key="2">
    <source>
        <dbReference type="SAM" id="MobiDB-lite"/>
    </source>
</evidence>
<reference evidence="4" key="1">
    <citation type="submission" date="2013-10" db="EMBL/GenBank/DDBJ databases">
        <authorList>
            <person name="Schartl M."/>
            <person name="Warren W."/>
        </authorList>
    </citation>
    <scope>NUCLEOTIDE SEQUENCE [LARGE SCALE GENOMIC DNA]</scope>
    <source>
        <strain evidence="4">female</strain>
    </source>
</reference>
<dbReference type="GO" id="GO:0007224">
    <property type="term" value="P:smoothened signaling pathway"/>
    <property type="evidence" value="ECO:0007669"/>
    <property type="project" value="InterPro"/>
</dbReference>
<feature type="compositionally biased region" description="Pro residues" evidence="2">
    <location>
        <begin position="1159"/>
        <end position="1169"/>
    </location>
</feature>
<evidence type="ECO:0000313" key="3">
    <source>
        <dbReference type="Ensembl" id="ENSPFOP00000029903.1"/>
    </source>
</evidence>
<reference evidence="3" key="3">
    <citation type="submission" date="2025-09" db="UniProtKB">
        <authorList>
            <consortium name="Ensembl"/>
        </authorList>
    </citation>
    <scope>IDENTIFICATION</scope>
</reference>
<name>A0A096MER2_POEFO</name>
<feature type="compositionally biased region" description="Polar residues" evidence="2">
    <location>
        <begin position="91"/>
        <end position="109"/>
    </location>
</feature>
<feature type="compositionally biased region" description="Polar residues" evidence="2">
    <location>
        <begin position="760"/>
        <end position="787"/>
    </location>
</feature>
<dbReference type="GO" id="GO:0005814">
    <property type="term" value="C:centriole"/>
    <property type="evidence" value="ECO:0007669"/>
    <property type="project" value="TreeGrafter"/>
</dbReference>
<feature type="region of interest" description="Disordered" evidence="2">
    <location>
        <begin position="88"/>
        <end position="109"/>
    </location>
</feature>
<keyword evidence="4" id="KW-1185">Reference proteome</keyword>
<feature type="compositionally biased region" description="Polar residues" evidence="2">
    <location>
        <begin position="148"/>
        <end position="159"/>
    </location>
</feature>
<feature type="region of interest" description="Disordered" evidence="2">
    <location>
        <begin position="944"/>
        <end position="967"/>
    </location>
</feature>
<feature type="compositionally biased region" description="Pro residues" evidence="2">
    <location>
        <begin position="1041"/>
        <end position="1052"/>
    </location>
</feature>
<evidence type="ECO:0000313" key="4">
    <source>
        <dbReference type="Proteomes" id="UP000028760"/>
    </source>
</evidence>
<dbReference type="GO" id="GO:0036064">
    <property type="term" value="C:ciliary basal body"/>
    <property type="evidence" value="ECO:0007669"/>
    <property type="project" value="TreeGrafter"/>
</dbReference>
<feature type="region of interest" description="Disordered" evidence="2">
    <location>
        <begin position="132"/>
        <end position="166"/>
    </location>
</feature>
<dbReference type="PANTHER" id="PTHR15721">
    <property type="entry name" value="KIAA0586 PROTEIN"/>
    <property type="match status" value="1"/>
</dbReference>
<feature type="compositionally biased region" description="Basic and acidic residues" evidence="2">
    <location>
        <begin position="1124"/>
        <end position="1133"/>
    </location>
</feature>
<feature type="compositionally biased region" description="Polar residues" evidence="2">
    <location>
        <begin position="1102"/>
        <end position="1122"/>
    </location>
</feature>
<dbReference type="EMBL" id="AYCK01018992">
    <property type="status" value="NOT_ANNOTATED_CDS"/>
    <property type="molecule type" value="Genomic_DNA"/>
</dbReference>